<dbReference type="STRING" id="4540.A0A3L6RWN7"/>
<gene>
    <name evidence="2" type="ORF">C2845_PM09G15820</name>
</gene>
<accession>A0A3L6RWN7</accession>
<dbReference type="OrthoDB" id="693846at2759"/>
<evidence type="ECO:0000313" key="3">
    <source>
        <dbReference type="Proteomes" id="UP000275267"/>
    </source>
</evidence>
<dbReference type="EMBL" id="PQIB02000006">
    <property type="protein sequence ID" value="RLN11381.1"/>
    <property type="molecule type" value="Genomic_DNA"/>
</dbReference>
<dbReference type="PANTHER" id="PTHR36617:SF16">
    <property type="entry name" value="OS04G0516500 PROTEIN"/>
    <property type="match status" value="1"/>
</dbReference>
<organism evidence="2 3">
    <name type="scientific">Panicum miliaceum</name>
    <name type="common">Proso millet</name>
    <name type="synonym">Broomcorn millet</name>
    <dbReference type="NCBI Taxonomy" id="4540"/>
    <lineage>
        <taxon>Eukaryota</taxon>
        <taxon>Viridiplantae</taxon>
        <taxon>Streptophyta</taxon>
        <taxon>Embryophyta</taxon>
        <taxon>Tracheophyta</taxon>
        <taxon>Spermatophyta</taxon>
        <taxon>Magnoliopsida</taxon>
        <taxon>Liliopsida</taxon>
        <taxon>Poales</taxon>
        <taxon>Poaceae</taxon>
        <taxon>PACMAD clade</taxon>
        <taxon>Panicoideae</taxon>
        <taxon>Panicodae</taxon>
        <taxon>Paniceae</taxon>
        <taxon>Panicinae</taxon>
        <taxon>Panicum</taxon>
        <taxon>Panicum sect. Panicum</taxon>
    </lineage>
</organism>
<evidence type="ECO:0000259" key="1">
    <source>
        <dbReference type="Pfam" id="PF13966"/>
    </source>
</evidence>
<name>A0A3L6RWN7_PANMI</name>
<keyword evidence="3" id="KW-1185">Reference proteome</keyword>
<protein>
    <recommendedName>
        <fullName evidence="1">Reverse transcriptase zinc-binding domain-containing protein</fullName>
    </recommendedName>
</protein>
<sequence length="248" mass="27658">MTDVASLEGNCDGAHWQNLRDLLPIYRAITTTSIGNGLHTSLWHDNWLPTGQLAATFPALFSHAKDPDASVAKVCSAHLRDHFAYRLSHVATAELATLEEMTEDVLLQQAPDSRTCPLAAKDGTLRAGPIYTAMMSLRDSAPCPFYKFVWINCAPPRVRFFAWLLVQKKIQCKTSLLVKNIVEDSECEVCRNGAESPDHLILHCQFAAQFWAKLGIVVHQAFVTQLWLLDRPAGVPTQHYQTFLLLCA</sequence>
<dbReference type="AlphaFoldDB" id="A0A3L6RWN7"/>
<proteinExistence type="predicted"/>
<feature type="domain" description="Reverse transcriptase zinc-binding" evidence="1">
    <location>
        <begin position="139"/>
        <end position="211"/>
    </location>
</feature>
<comment type="caution">
    <text evidence="2">The sequence shown here is derived from an EMBL/GenBank/DDBJ whole genome shotgun (WGS) entry which is preliminary data.</text>
</comment>
<dbReference type="PANTHER" id="PTHR36617">
    <property type="entry name" value="PROTEIN, PUTATIVE-RELATED"/>
    <property type="match status" value="1"/>
</dbReference>
<dbReference type="InterPro" id="IPR026960">
    <property type="entry name" value="RVT-Znf"/>
</dbReference>
<evidence type="ECO:0000313" key="2">
    <source>
        <dbReference type="EMBL" id="RLN11381.1"/>
    </source>
</evidence>
<reference evidence="3" key="1">
    <citation type="journal article" date="2019" name="Nat. Commun.">
        <title>The genome of broomcorn millet.</title>
        <authorList>
            <person name="Zou C."/>
            <person name="Miki D."/>
            <person name="Li D."/>
            <person name="Tang Q."/>
            <person name="Xiao L."/>
            <person name="Rajput S."/>
            <person name="Deng P."/>
            <person name="Jia W."/>
            <person name="Huang R."/>
            <person name="Zhang M."/>
            <person name="Sun Y."/>
            <person name="Hu J."/>
            <person name="Fu X."/>
            <person name="Schnable P.S."/>
            <person name="Li F."/>
            <person name="Zhang H."/>
            <person name="Feng B."/>
            <person name="Zhu X."/>
            <person name="Liu R."/>
            <person name="Schnable J.C."/>
            <person name="Zhu J.-K."/>
            <person name="Zhang H."/>
        </authorList>
    </citation>
    <scope>NUCLEOTIDE SEQUENCE [LARGE SCALE GENOMIC DNA]</scope>
</reference>
<dbReference type="Pfam" id="PF13966">
    <property type="entry name" value="zf-RVT"/>
    <property type="match status" value="1"/>
</dbReference>
<dbReference type="Proteomes" id="UP000275267">
    <property type="component" value="Unassembled WGS sequence"/>
</dbReference>